<organism evidence="7 8">
    <name type="scientific">Granulicatella seriolae</name>
    <dbReference type="NCBI Taxonomy" id="2967226"/>
    <lineage>
        <taxon>Bacteria</taxon>
        <taxon>Bacillati</taxon>
        <taxon>Bacillota</taxon>
        <taxon>Bacilli</taxon>
        <taxon>Lactobacillales</taxon>
        <taxon>Carnobacteriaceae</taxon>
        <taxon>Granulicatella</taxon>
    </lineage>
</organism>
<dbReference type="Gene3D" id="3.40.640.10">
    <property type="entry name" value="Type I PLP-dependent aspartate aminotransferase-like (Major domain)"/>
    <property type="match status" value="1"/>
</dbReference>
<keyword evidence="2 7" id="KW-0032">Aminotransferase</keyword>
<reference evidence="7" key="2">
    <citation type="journal article" date="2023" name="Curr. Microbiol.">
        <title>Granulicatella seriolae sp. nov., a Novel Facultative Anaerobe Isolated from Yellowtail Marine Fish.</title>
        <authorList>
            <person name="Lee M."/>
            <person name="Choi Y.J."/>
            <person name="Farooq A."/>
            <person name="Jeong J.B."/>
            <person name="Jung M.Y."/>
        </authorList>
    </citation>
    <scope>NUCLEOTIDE SEQUENCE</scope>
    <source>
        <strain evidence="7">S8</strain>
    </source>
</reference>
<evidence type="ECO:0000256" key="3">
    <source>
        <dbReference type="ARBA" id="ARBA00022679"/>
    </source>
</evidence>
<dbReference type="GO" id="GO:0008483">
    <property type="term" value="F:transaminase activity"/>
    <property type="evidence" value="ECO:0007669"/>
    <property type="project" value="UniProtKB-KW"/>
</dbReference>
<keyword evidence="3" id="KW-0808">Transferase</keyword>
<dbReference type="RefSeq" id="WP_256945112.1">
    <property type="nucleotide sequence ID" value="NZ_JANHNZ010000004.1"/>
</dbReference>
<evidence type="ECO:0000259" key="6">
    <source>
        <dbReference type="Pfam" id="PF00155"/>
    </source>
</evidence>
<dbReference type="InterPro" id="IPR015422">
    <property type="entry name" value="PyrdxlP-dep_Trfase_small"/>
</dbReference>
<dbReference type="Gene3D" id="3.90.1150.10">
    <property type="entry name" value="Aspartate Aminotransferase, domain 1"/>
    <property type="match status" value="1"/>
</dbReference>
<comment type="cofactor">
    <cofactor evidence="1 5">
        <name>pyridoxal 5'-phosphate</name>
        <dbReference type="ChEBI" id="CHEBI:597326"/>
    </cofactor>
</comment>
<dbReference type="Proteomes" id="UP001059480">
    <property type="component" value="Unassembled WGS sequence"/>
</dbReference>
<dbReference type="InterPro" id="IPR015421">
    <property type="entry name" value="PyrdxlP-dep_Trfase_major"/>
</dbReference>
<dbReference type="InterPro" id="IPR015424">
    <property type="entry name" value="PyrdxlP-dep_Trfase"/>
</dbReference>
<evidence type="ECO:0000256" key="5">
    <source>
        <dbReference type="RuleBase" id="RU003693"/>
    </source>
</evidence>
<name>A0ABT1WN78_9LACT</name>
<keyword evidence="4 5" id="KW-0663">Pyridoxal phosphate</keyword>
<comment type="caution">
    <text evidence="7">The sequence shown here is derived from an EMBL/GenBank/DDBJ whole genome shotgun (WGS) entry which is preliminary data.</text>
</comment>
<dbReference type="CDD" id="cd00609">
    <property type="entry name" value="AAT_like"/>
    <property type="match status" value="1"/>
</dbReference>
<gene>
    <name evidence="7" type="ORF">NPA36_05480</name>
</gene>
<evidence type="ECO:0000313" key="8">
    <source>
        <dbReference type="Proteomes" id="UP001059480"/>
    </source>
</evidence>
<dbReference type="SUPFAM" id="SSF53383">
    <property type="entry name" value="PLP-dependent transferases"/>
    <property type="match status" value="1"/>
</dbReference>
<dbReference type="EMBL" id="JANHNZ010000004">
    <property type="protein sequence ID" value="MCQ9209996.1"/>
    <property type="molecule type" value="Genomic_DNA"/>
</dbReference>
<proteinExistence type="inferred from homology"/>
<reference evidence="7" key="3">
    <citation type="journal article" date="2023" name="Microbiol. Resour. Announc.">
        <title>Draft Genome Sequence of Granulicatella sp. Strain S8, Isolated from a Marine Fish, Seriola quinqueradiata.</title>
        <authorList>
            <person name="Lee M."/>
            <person name="Farooq A."/>
            <person name="Jeong J.B."/>
            <person name="Jung M.Y."/>
        </authorList>
    </citation>
    <scope>NUCLEOTIDE SEQUENCE</scope>
    <source>
        <strain evidence="7">S8</strain>
    </source>
</reference>
<evidence type="ECO:0000256" key="2">
    <source>
        <dbReference type="ARBA" id="ARBA00022576"/>
    </source>
</evidence>
<dbReference type="InterPro" id="IPR001917">
    <property type="entry name" value="Aminotrans_II_pyridoxalP_BS"/>
</dbReference>
<dbReference type="Pfam" id="PF00155">
    <property type="entry name" value="Aminotran_1_2"/>
    <property type="match status" value="1"/>
</dbReference>
<dbReference type="PANTHER" id="PTHR42885">
    <property type="entry name" value="HISTIDINOL-PHOSPHATE AMINOTRANSFERASE-RELATED"/>
    <property type="match status" value="1"/>
</dbReference>
<evidence type="ECO:0000256" key="1">
    <source>
        <dbReference type="ARBA" id="ARBA00001933"/>
    </source>
</evidence>
<sequence>MKKLFRKDFENQIPYKVEEVKPYNLGDNENRLIDWSHLADELSHVFKTYDYAFYGDSKYSELRQAVADSLGINPHQVLQGVGSDQMIQMVVETFLDPGQVLLTVSPDFFMYQAFSMAHGSKFKEFPLDENFQLDPVAFLAYAKEVNAKVIILSQPNNPLSMAHNPAVIEEIIRNFDGFVVIDEAYNDYADLESLVTRVDEFDNLIVLRTLSKSYGLAGLRVGFAISNAQLIYEMDKVLPPYNMSDLVAKIASHVINEHSGKVQELAEETKVIRNDFMEFLNEVGCQVLPSQTNFVTFRAPFTKQLWEIAQTRGFNFKYYSEGPLAGYCRVGIGRPEEMALLKELISELVEFQ</sequence>
<dbReference type="PANTHER" id="PTHR42885:SF2">
    <property type="entry name" value="HISTIDINOL-PHOSPHATE AMINOTRANSFERASE"/>
    <property type="match status" value="1"/>
</dbReference>
<accession>A0ABT1WN78</accession>
<evidence type="ECO:0000256" key="4">
    <source>
        <dbReference type="ARBA" id="ARBA00022898"/>
    </source>
</evidence>
<evidence type="ECO:0000313" key="7">
    <source>
        <dbReference type="EMBL" id="MCQ9209996.1"/>
    </source>
</evidence>
<dbReference type="PROSITE" id="PS00599">
    <property type="entry name" value="AA_TRANSFER_CLASS_2"/>
    <property type="match status" value="1"/>
</dbReference>
<reference evidence="7" key="1">
    <citation type="submission" date="2022-07" db="EMBL/GenBank/DDBJ databases">
        <authorList>
            <person name="Jung M.-Y."/>
            <person name="Lee M."/>
        </authorList>
    </citation>
    <scope>NUCLEOTIDE SEQUENCE</scope>
    <source>
        <strain evidence="7">S8</strain>
    </source>
</reference>
<dbReference type="InterPro" id="IPR004839">
    <property type="entry name" value="Aminotransferase_I/II_large"/>
</dbReference>
<protein>
    <submittedName>
        <fullName evidence="7">Aminotransferase class I/II-fold pyridoxal phosphate-dependent enzyme</fullName>
    </submittedName>
</protein>
<keyword evidence="8" id="KW-1185">Reference proteome</keyword>
<feature type="domain" description="Aminotransferase class I/classII large" evidence="6">
    <location>
        <begin position="24"/>
        <end position="308"/>
    </location>
</feature>
<comment type="similarity">
    <text evidence="5">Belongs to the class-II pyridoxal-phosphate-dependent aminotransferase family.</text>
</comment>